<evidence type="ECO:0000256" key="8">
    <source>
        <dbReference type="SAM" id="MobiDB-lite"/>
    </source>
</evidence>
<name>A0A8B7ZB76_ACAPL</name>
<evidence type="ECO:0000259" key="10">
    <source>
        <dbReference type="PROSITE" id="PS50948"/>
    </source>
</evidence>
<dbReference type="PANTHER" id="PTHR45713">
    <property type="entry name" value="FTP DOMAIN-CONTAINING PROTEIN"/>
    <property type="match status" value="1"/>
</dbReference>
<keyword evidence="4" id="KW-0479">Metal-binding</keyword>
<reference evidence="12" key="1">
    <citation type="submission" date="2025-08" db="UniProtKB">
        <authorList>
            <consortium name="RefSeq"/>
        </authorList>
    </citation>
    <scope>IDENTIFICATION</scope>
</reference>
<feature type="domain" description="Apple" evidence="10">
    <location>
        <begin position="181"/>
        <end position="262"/>
    </location>
</feature>
<keyword evidence="5" id="KW-0430">Lectin</keyword>
<dbReference type="Gene3D" id="2.60.120.260">
    <property type="entry name" value="Galactose-binding domain-like"/>
    <property type="match status" value="1"/>
</dbReference>
<dbReference type="PROSITE" id="PS51257">
    <property type="entry name" value="PROKAR_LIPOPROTEIN"/>
    <property type="match status" value="1"/>
</dbReference>
<evidence type="ECO:0000256" key="1">
    <source>
        <dbReference type="ARBA" id="ARBA00002219"/>
    </source>
</evidence>
<feature type="chain" id="PRO_5034858755" evidence="9">
    <location>
        <begin position="31"/>
        <end position="262"/>
    </location>
</feature>
<dbReference type="InterPro" id="IPR003609">
    <property type="entry name" value="Pan_app"/>
</dbReference>
<feature type="compositionally biased region" description="Polar residues" evidence="8">
    <location>
        <begin position="44"/>
        <end position="66"/>
    </location>
</feature>
<dbReference type="InterPro" id="IPR008979">
    <property type="entry name" value="Galactose-bd-like_sf"/>
</dbReference>
<dbReference type="OrthoDB" id="6161740at2759"/>
<dbReference type="PANTHER" id="PTHR45713:SF11">
    <property type="entry name" value="FUCOLECTIN TACHYLECTIN-4 PENTRAXIN-1 DOMAIN-CONTAINING PROTEIN"/>
    <property type="match status" value="1"/>
</dbReference>
<dbReference type="GO" id="GO:0046872">
    <property type="term" value="F:metal ion binding"/>
    <property type="evidence" value="ECO:0007669"/>
    <property type="project" value="UniProtKB-KW"/>
</dbReference>
<evidence type="ECO:0000313" key="11">
    <source>
        <dbReference type="Proteomes" id="UP000694845"/>
    </source>
</evidence>
<dbReference type="SUPFAM" id="SSF49785">
    <property type="entry name" value="Galactose-binding domain-like"/>
    <property type="match status" value="1"/>
</dbReference>
<dbReference type="InterPro" id="IPR006585">
    <property type="entry name" value="FTP1"/>
</dbReference>
<keyword evidence="7" id="KW-1015">Disulfide bond</keyword>
<dbReference type="KEGG" id="aplc:110985832"/>
<evidence type="ECO:0000256" key="4">
    <source>
        <dbReference type="ARBA" id="ARBA00022723"/>
    </source>
</evidence>
<dbReference type="Proteomes" id="UP000694845">
    <property type="component" value="Unplaced"/>
</dbReference>
<dbReference type="GO" id="GO:0042806">
    <property type="term" value="F:fucose binding"/>
    <property type="evidence" value="ECO:0007669"/>
    <property type="project" value="UniProtKB-ARBA"/>
</dbReference>
<evidence type="ECO:0000256" key="7">
    <source>
        <dbReference type="ARBA" id="ARBA00023157"/>
    </source>
</evidence>
<organism evidence="11 12">
    <name type="scientific">Acanthaster planci</name>
    <name type="common">Crown-of-thorns starfish</name>
    <dbReference type="NCBI Taxonomy" id="133434"/>
    <lineage>
        <taxon>Eukaryota</taxon>
        <taxon>Metazoa</taxon>
        <taxon>Echinodermata</taxon>
        <taxon>Eleutherozoa</taxon>
        <taxon>Asterozoa</taxon>
        <taxon>Asteroidea</taxon>
        <taxon>Valvatacea</taxon>
        <taxon>Valvatida</taxon>
        <taxon>Acanthasteridae</taxon>
        <taxon>Acanthaster</taxon>
    </lineage>
</organism>
<gene>
    <name evidence="12" type="primary">LOC110985832</name>
</gene>
<dbReference type="PROSITE" id="PS50948">
    <property type="entry name" value="PAN"/>
    <property type="match status" value="1"/>
</dbReference>
<dbReference type="OMA" id="ANFELMY"/>
<dbReference type="SMART" id="SM00607">
    <property type="entry name" value="FTP"/>
    <property type="match status" value="1"/>
</dbReference>
<dbReference type="GO" id="GO:0010185">
    <property type="term" value="P:regulation of cellular defense response"/>
    <property type="evidence" value="ECO:0007669"/>
    <property type="project" value="UniProtKB-ARBA"/>
</dbReference>
<keyword evidence="6" id="KW-0106">Calcium</keyword>
<comment type="similarity">
    <text evidence="2">Belongs to the fucolectin family.</text>
</comment>
<protein>
    <submittedName>
        <fullName evidence="12">Uncharacterized protein LOC110985832</fullName>
    </submittedName>
</protein>
<dbReference type="AlphaFoldDB" id="A0A8B7ZB76"/>
<keyword evidence="9" id="KW-0732">Signal</keyword>
<evidence type="ECO:0000256" key="9">
    <source>
        <dbReference type="SAM" id="SignalP"/>
    </source>
</evidence>
<evidence type="ECO:0000256" key="6">
    <source>
        <dbReference type="ARBA" id="ARBA00022837"/>
    </source>
</evidence>
<dbReference type="Pfam" id="PF22633">
    <property type="entry name" value="F5_F8_type_C_2"/>
    <property type="match status" value="1"/>
</dbReference>
<comment type="function">
    <text evidence="1">Acts as a defensive agent. Recognizes blood group fucosylated oligosaccharides including A, B, H and Lewis B-type antigens. Does not recognize Lewis A antigen and has low affinity for monovalent haptens.</text>
</comment>
<accession>A0A8B7ZB76</accession>
<feature type="region of interest" description="Disordered" evidence="8">
    <location>
        <begin position="44"/>
        <end position="69"/>
    </location>
</feature>
<dbReference type="GO" id="GO:0001868">
    <property type="term" value="P:regulation of complement activation, lectin pathway"/>
    <property type="evidence" value="ECO:0007669"/>
    <property type="project" value="UniProtKB-ARBA"/>
</dbReference>
<proteinExistence type="inferred from homology"/>
<dbReference type="SMART" id="SM00473">
    <property type="entry name" value="PAN_AP"/>
    <property type="match status" value="1"/>
</dbReference>
<evidence type="ECO:0000256" key="2">
    <source>
        <dbReference type="ARBA" id="ARBA00010147"/>
    </source>
</evidence>
<evidence type="ECO:0000313" key="12">
    <source>
        <dbReference type="RefSeq" id="XP_022102903.1"/>
    </source>
</evidence>
<dbReference type="GeneID" id="110985832"/>
<dbReference type="InterPro" id="IPR051941">
    <property type="entry name" value="BG_Antigen-Binding_Lectin"/>
</dbReference>
<sequence length="262" mass="28738">MSEAGKAFFSNRHLIPFLVVLMSCYQCCWCRPALVALSVIGKPTSQSTRETSGSAVDGSLSTFQHSDPSRDPHPWWKLDLEDAHCIGNIIVSNRIGCCDGDRFIGAVVRAGLSSNYADNRPCGLPATTAQAVPGSVNNFLCDSPRFARYITVDINCSRPGVTNPILQMAEVEVEEYPTAECEFAHTSAYFRGLYEHSLILSPAPISRETTVILTQCSLYCINHAQCLSFAFSPRSSQCHMYNLNSSSIMPTANGDFIIYVTE</sequence>
<dbReference type="SUPFAM" id="SSF57414">
    <property type="entry name" value="Hairpin loop containing domain-like"/>
    <property type="match status" value="1"/>
</dbReference>
<feature type="signal peptide" evidence="9">
    <location>
        <begin position="1"/>
        <end position="30"/>
    </location>
</feature>
<dbReference type="RefSeq" id="XP_022102903.1">
    <property type="nucleotide sequence ID" value="XM_022247211.1"/>
</dbReference>
<dbReference type="Pfam" id="PF00024">
    <property type="entry name" value="PAN_1"/>
    <property type="match status" value="1"/>
</dbReference>
<evidence type="ECO:0000256" key="5">
    <source>
        <dbReference type="ARBA" id="ARBA00022734"/>
    </source>
</evidence>
<evidence type="ECO:0000256" key="3">
    <source>
        <dbReference type="ARBA" id="ARBA00011233"/>
    </source>
</evidence>
<keyword evidence="11" id="KW-1185">Reference proteome</keyword>
<comment type="subunit">
    <text evidence="3">Homotrimer.</text>
</comment>